<feature type="transmembrane region" description="Helical" evidence="7">
    <location>
        <begin position="301"/>
        <end position="323"/>
    </location>
</feature>
<feature type="transmembrane region" description="Helical" evidence="7">
    <location>
        <begin position="52"/>
        <end position="74"/>
    </location>
</feature>
<feature type="transmembrane region" description="Helical" evidence="7">
    <location>
        <begin position="169"/>
        <end position="188"/>
    </location>
</feature>
<gene>
    <name evidence="10" type="ORF">ABLG96_16650</name>
</gene>
<comment type="subcellular location">
    <subcellularLocation>
        <location evidence="1 7">Cell membrane</location>
        <topology evidence="1 7">Multi-pass membrane protein</topology>
    </subcellularLocation>
</comment>
<feature type="transmembrane region" description="Helical" evidence="7">
    <location>
        <begin position="134"/>
        <end position="157"/>
    </location>
</feature>
<feature type="compositionally biased region" description="Low complexity" evidence="8">
    <location>
        <begin position="350"/>
        <end position="367"/>
    </location>
</feature>
<dbReference type="PANTHER" id="PTHR43386:SF1">
    <property type="entry name" value="D,D-DIPEPTIDE TRANSPORT SYSTEM PERMEASE PROTEIN DDPC-RELATED"/>
    <property type="match status" value="1"/>
</dbReference>
<comment type="similarity">
    <text evidence="7">Belongs to the binding-protein-dependent transport system permease family.</text>
</comment>
<evidence type="ECO:0000256" key="2">
    <source>
        <dbReference type="ARBA" id="ARBA00022448"/>
    </source>
</evidence>
<dbReference type="InterPro" id="IPR000515">
    <property type="entry name" value="MetI-like"/>
</dbReference>
<accession>A0AAU8DNN2</accession>
<keyword evidence="3" id="KW-1003">Cell membrane</keyword>
<dbReference type="SUPFAM" id="SSF161098">
    <property type="entry name" value="MetI-like"/>
    <property type="match status" value="1"/>
</dbReference>
<dbReference type="Pfam" id="PF00528">
    <property type="entry name" value="BPD_transp_1"/>
    <property type="match status" value="1"/>
</dbReference>
<evidence type="ECO:0000259" key="9">
    <source>
        <dbReference type="PROSITE" id="PS50928"/>
    </source>
</evidence>
<name>A0AAU8DNN2_9ACTN</name>
<evidence type="ECO:0000256" key="6">
    <source>
        <dbReference type="ARBA" id="ARBA00023136"/>
    </source>
</evidence>
<dbReference type="RefSeq" id="WP_353648447.1">
    <property type="nucleotide sequence ID" value="NZ_CP159218.1"/>
</dbReference>
<dbReference type="PROSITE" id="PS50928">
    <property type="entry name" value="ABC_TM1"/>
    <property type="match status" value="1"/>
</dbReference>
<proteinExistence type="inferred from homology"/>
<dbReference type="GO" id="GO:0005886">
    <property type="term" value="C:plasma membrane"/>
    <property type="evidence" value="ECO:0007669"/>
    <property type="project" value="UniProtKB-SubCell"/>
</dbReference>
<dbReference type="EMBL" id="CP159218">
    <property type="protein sequence ID" value="XCG62832.1"/>
    <property type="molecule type" value="Genomic_DNA"/>
</dbReference>
<organism evidence="10">
    <name type="scientific">Nakamurella sp. A5-74</name>
    <dbReference type="NCBI Taxonomy" id="3158264"/>
    <lineage>
        <taxon>Bacteria</taxon>
        <taxon>Bacillati</taxon>
        <taxon>Actinomycetota</taxon>
        <taxon>Actinomycetes</taxon>
        <taxon>Nakamurellales</taxon>
        <taxon>Nakamurellaceae</taxon>
        <taxon>Nakamurella</taxon>
    </lineage>
</organism>
<dbReference type="CDD" id="cd06261">
    <property type="entry name" value="TM_PBP2"/>
    <property type="match status" value="1"/>
</dbReference>
<dbReference type="InterPro" id="IPR035906">
    <property type="entry name" value="MetI-like_sf"/>
</dbReference>
<keyword evidence="5 7" id="KW-1133">Transmembrane helix</keyword>
<evidence type="ECO:0000256" key="8">
    <source>
        <dbReference type="SAM" id="MobiDB-lite"/>
    </source>
</evidence>
<dbReference type="InterPro" id="IPR050366">
    <property type="entry name" value="BP-dependent_transpt_permease"/>
</dbReference>
<feature type="transmembrane region" description="Helical" evidence="7">
    <location>
        <begin position="244"/>
        <end position="265"/>
    </location>
</feature>
<dbReference type="AlphaFoldDB" id="A0AAU8DNN2"/>
<dbReference type="GO" id="GO:0055085">
    <property type="term" value="P:transmembrane transport"/>
    <property type="evidence" value="ECO:0007669"/>
    <property type="project" value="InterPro"/>
</dbReference>
<evidence type="ECO:0000256" key="1">
    <source>
        <dbReference type="ARBA" id="ARBA00004651"/>
    </source>
</evidence>
<evidence type="ECO:0000256" key="4">
    <source>
        <dbReference type="ARBA" id="ARBA00022692"/>
    </source>
</evidence>
<dbReference type="InterPro" id="IPR025966">
    <property type="entry name" value="OppC_N"/>
</dbReference>
<keyword evidence="2 7" id="KW-0813">Transport</keyword>
<keyword evidence="4 7" id="KW-0812">Transmembrane</keyword>
<evidence type="ECO:0000256" key="3">
    <source>
        <dbReference type="ARBA" id="ARBA00022475"/>
    </source>
</evidence>
<keyword evidence="6 7" id="KW-0472">Membrane</keyword>
<protein>
    <submittedName>
        <fullName evidence="10">ABC transporter permease</fullName>
    </submittedName>
</protein>
<dbReference type="Gene3D" id="1.10.3720.10">
    <property type="entry name" value="MetI-like"/>
    <property type="match status" value="1"/>
</dbReference>
<evidence type="ECO:0000313" key="10">
    <source>
        <dbReference type="EMBL" id="XCG62832.1"/>
    </source>
</evidence>
<dbReference type="PANTHER" id="PTHR43386">
    <property type="entry name" value="OLIGOPEPTIDE TRANSPORT SYSTEM PERMEASE PROTEIN APPC"/>
    <property type="match status" value="1"/>
</dbReference>
<dbReference type="Pfam" id="PF12911">
    <property type="entry name" value="OppC_N"/>
    <property type="match status" value="1"/>
</dbReference>
<evidence type="ECO:0000256" key="7">
    <source>
        <dbReference type="RuleBase" id="RU363032"/>
    </source>
</evidence>
<feature type="region of interest" description="Disordered" evidence="8">
    <location>
        <begin position="1"/>
        <end position="33"/>
    </location>
</feature>
<evidence type="ECO:0000256" key="5">
    <source>
        <dbReference type="ARBA" id="ARBA00022989"/>
    </source>
</evidence>
<sequence>MTMIPHQAPDSAPSDSGAGVIPDESSFEQKETAGLSQGQIVRKRFLRHKGAMISLVVLALVILLAATSIGWGPIPGWWKWAYSQTSDGGLPGGVSTLSIPPFADHWAWGDHPFGQDETGLDMFAATMRGTQQTLVVIVVLGILATTIGTVIGAVAGYYRGWVDSVLMRFTDLIITLPIILITAVAGFVFGVRGIWPVALALGLLSWTGLARLVRGEFLWLREREFVDAARVAGASDMRIIFKHILPNTVGVIVVNTTLLMGGGILTEAALSFLGFGIQFPDQSLGSLISAFAQSFQTRPWLFLWPGVFIIIIVLAINFIGDGLRDAFDPRQKRIPKRKDLEFAAGTGVSSLPAAAGAGDPGLLSGGDRPTVAPPEDKV</sequence>
<reference evidence="10" key="1">
    <citation type="submission" date="2024-05" db="EMBL/GenBank/DDBJ databases">
        <authorList>
            <person name="Cai S.Y."/>
            <person name="Jin L.M."/>
            <person name="Li H.R."/>
        </authorList>
    </citation>
    <scope>NUCLEOTIDE SEQUENCE</scope>
    <source>
        <strain evidence="10">A5-74</strain>
    </source>
</reference>
<feature type="transmembrane region" description="Helical" evidence="7">
    <location>
        <begin position="194"/>
        <end position="213"/>
    </location>
</feature>
<feature type="domain" description="ABC transmembrane type-1" evidence="9">
    <location>
        <begin position="130"/>
        <end position="320"/>
    </location>
</feature>
<feature type="region of interest" description="Disordered" evidence="8">
    <location>
        <begin position="350"/>
        <end position="378"/>
    </location>
</feature>